<keyword evidence="1" id="KW-0812">Transmembrane</keyword>
<sequence>MFDSLLISEPYHPASPSGFVSSFSSSAVFFLQQQQRSFSTWKYFPINIPATATMTEADKATPSTTTLLLPPASFFIFIIRLFVRCPHDVIRILSQSRLK</sequence>
<dbReference type="Proteomes" id="UP000008144">
    <property type="component" value="Unassembled WGS sequence"/>
</dbReference>
<dbReference type="AlphaFoldDB" id="F6YR33"/>
<reference evidence="2" key="2">
    <citation type="submission" date="2025-08" db="UniProtKB">
        <authorList>
            <consortium name="Ensembl"/>
        </authorList>
    </citation>
    <scope>IDENTIFICATION</scope>
</reference>
<protein>
    <submittedName>
        <fullName evidence="2">Uncharacterized protein</fullName>
    </submittedName>
</protein>
<dbReference type="HOGENOM" id="CLU_2319504_0_0_1"/>
<dbReference type="Ensembl" id="ENSCINT00000023386.1">
    <property type="protein sequence ID" value="ENSCINP00000023140.1"/>
    <property type="gene ID" value="ENSCING00000012380.1"/>
</dbReference>
<evidence type="ECO:0000256" key="1">
    <source>
        <dbReference type="SAM" id="Phobius"/>
    </source>
</evidence>
<evidence type="ECO:0000313" key="2">
    <source>
        <dbReference type="Ensembl" id="ENSCINP00000023140.1"/>
    </source>
</evidence>
<keyword evidence="3" id="KW-1185">Reference proteome</keyword>
<keyword evidence="1" id="KW-1133">Transmembrane helix</keyword>
<keyword evidence="1" id="KW-0472">Membrane</keyword>
<feature type="transmembrane region" description="Helical" evidence="1">
    <location>
        <begin position="64"/>
        <end position="83"/>
    </location>
</feature>
<evidence type="ECO:0000313" key="3">
    <source>
        <dbReference type="Proteomes" id="UP000008144"/>
    </source>
</evidence>
<organism evidence="2 3">
    <name type="scientific">Ciona intestinalis</name>
    <name type="common">Transparent sea squirt</name>
    <name type="synonym">Ascidia intestinalis</name>
    <dbReference type="NCBI Taxonomy" id="7719"/>
    <lineage>
        <taxon>Eukaryota</taxon>
        <taxon>Metazoa</taxon>
        <taxon>Chordata</taxon>
        <taxon>Tunicata</taxon>
        <taxon>Ascidiacea</taxon>
        <taxon>Phlebobranchia</taxon>
        <taxon>Cionidae</taxon>
        <taxon>Ciona</taxon>
    </lineage>
</organism>
<accession>F6YR33</accession>
<reference evidence="2" key="3">
    <citation type="submission" date="2025-09" db="UniProtKB">
        <authorList>
            <consortium name="Ensembl"/>
        </authorList>
    </citation>
    <scope>IDENTIFICATION</scope>
</reference>
<dbReference type="InParanoid" id="F6YR33"/>
<reference evidence="3" key="1">
    <citation type="journal article" date="2002" name="Science">
        <title>The draft genome of Ciona intestinalis: insights into chordate and vertebrate origins.</title>
        <authorList>
            <person name="Dehal P."/>
            <person name="Satou Y."/>
            <person name="Campbell R.K."/>
            <person name="Chapman J."/>
            <person name="Degnan B."/>
            <person name="De Tomaso A."/>
            <person name="Davidson B."/>
            <person name="Di Gregorio A."/>
            <person name="Gelpke M."/>
            <person name="Goodstein D.M."/>
            <person name="Harafuji N."/>
            <person name="Hastings K.E."/>
            <person name="Ho I."/>
            <person name="Hotta K."/>
            <person name="Huang W."/>
            <person name="Kawashima T."/>
            <person name="Lemaire P."/>
            <person name="Martinez D."/>
            <person name="Meinertzhagen I.A."/>
            <person name="Necula S."/>
            <person name="Nonaka M."/>
            <person name="Putnam N."/>
            <person name="Rash S."/>
            <person name="Saiga H."/>
            <person name="Satake M."/>
            <person name="Terry A."/>
            <person name="Yamada L."/>
            <person name="Wang H.G."/>
            <person name="Awazu S."/>
            <person name="Azumi K."/>
            <person name="Boore J."/>
            <person name="Branno M."/>
            <person name="Chin-Bow S."/>
            <person name="DeSantis R."/>
            <person name="Doyle S."/>
            <person name="Francino P."/>
            <person name="Keys D.N."/>
            <person name="Haga S."/>
            <person name="Hayashi H."/>
            <person name="Hino K."/>
            <person name="Imai K.S."/>
            <person name="Inaba K."/>
            <person name="Kano S."/>
            <person name="Kobayashi K."/>
            <person name="Kobayashi M."/>
            <person name="Lee B.I."/>
            <person name="Makabe K.W."/>
            <person name="Manohar C."/>
            <person name="Matassi G."/>
            <person name="Medina M."/>
            <person name="Mochizuki Y."/>
            <person name="Mount S."/>
            <person name="Morishita T."/>
            <person name="Miura S."/>
            <person name="Nakayama A."/>
            <person name="Nishizaka S."/>
            <person name="Nomoto H."/>
            <person name="Ohta F."/>
            <person name="Oishi K."/>
            <person name="Rigoutsos I."/>
            <person name="Sano M."/>
            <person name="Sasaki A."/>
            <person name="Sasakura Y."/>
            <person name="Shoguchi E."/>
            <person name="Shin-i T."/>
            <person name="Spagnuolo A."/>
            <person name="Stainier D."/>
            <person name="Suzuki M.M."/>
            <person name="Tassy O."/>
            <person name="Takatori N."/>
            <person name="Tokuoka M."/>
            <person name="Yagi K."/>
            <person name="Yoshizaki F."/>
            <person name="Wada S."/>
            <person name="Zhang C."/>
            <person name="Hyatt P.D."/>
            <person name="Larimer F."/>
            <person name="Detter C."/>
            <person name="Doggett N."/>
            <person name="Glavina T."/>
            <person name="Hawkins T."/>
            <person name="Richardson P."/>
            <person name="Lucas S."/>
            <person name="Kohara Y."/>
            <person name="Levine M."/>
            <person name="Satoh N."/>
            <person name="Rokhsar D.S."/>
        </authorList>
    </citation>
    <scope>NUCLEOTIDE SEQUENCE [LARGE SCALE GENOMIC DNA]</scope>
</reference>
<proteinExistence type="predicted"/>
<name>F6YR33_CIOIN</name>